<dbReference type="PANTHER" id="PTHR42760">
    <property type="entry name" value="SHORT-CHAIN DEHYDROGENASES/REDUCTASES FAMILY MEMBER"/>
    <property type="match status" value="1"/>
</dbReference>
<dbReference type="InterPro" id="IPR020904">
    <property type="entry name" value="Sc_DH/Rdtase_CS"/>
</dbReference>
<dbReference type="OrthoDB" id="3206777at2"/>
<comment type="similarity">
    <text evidence="1">Belongs to the short-chain dehydrogenases/reductases (SDR) family.</text>
</comment>
<reference evidence="5" key="1">
    <citation type="submission" date="2016-10" db="EMBL/GenBank/DDBJ databases">
        <title>Frankia sp. NRRL B-16386 Genome sequencing.</title>
        <authorList>
            <person name="Ghodhbane-Gtari F."/>
            <person name="Swanson E."/>
            <person name="Gueddou A."/>
            <person name="Hezbri K."/>
            <person name="Ktari K."/>
            <person name="Nouioui I."/>
            <person name="Morris K."/>
            <person name="Simpson S."/>
            <person name="Abebe-Akele F."/>
            <person name="Thomas K."/>
            <person name="Gtari M."/>
            <person name="Tisa L.S."/>
        </authorList>
    </citation>
    <scope>NUCLEOTIDE SEQUENCE [LARGE SCALE GENOMIC DNA]</scope>
    <source>
        <strain evidence="5">NRRL B-16386</strain>
    </source>
</reference>
<dbReference type="NCBIfam" id="TIGR03971">
    <property type="entry name" value="SDR_subfam_1"/>
    <property type="match status" value="1"/>
</dbReference>
<dbReference type="PRINTS" id="PR00080">
    <property type="entry name" value="SDRFAMILY"/>
</dbReference>
<dbReference type="PROSITE" id="PS00061">
    <property type="entry name" value="ADH_SHORT"/>
    <property type="match status" value="1"/>
</dbReference>
<dbReference type="EMBL" id="MOMC01000045">
    <property type="protein sequence ID" value="ONH27508.1"/>
    <property type="molecule type" value="Genomic_DNA"/>
</dbReference>
<accession>A0A1V2I966</accession>
<dbReference type="AlphaFoldDB" id="A0A1V2I966"/>
<dbReference type="FunFam" id="3.40.50.720:FF:000084">
    <property type="entry name" value="Short-chain dehydrogenase reductase"/>
    <property type="match status" value="1"/>
</dbReference>
<evidence type="ECO:0000313" key="5">
    <source>
        <dbReference type="Proteomes" id="UP000188929"/>
    </source>
</evidence>
<protein>
    <submittedName>
        <fullName evidence="4">3-ketoacyl-ACP reductase</fullName>
    </submittedName>
</protein>
<dbReference type="InterPro" id="IPR002347">
    <property type="entry name" value="SDR_fam"/>
</dbReference>
<dbReference type="GO" id="GO:0016616">
    <property type="term" value="F:oxidoreductase activity, acting on the CH-OH group of donors, NAD or NADP as acceptor"/>
    <property type="evidence" value="ECO:0007669"/>
    <property type="project" value="TreeGrafter"/>
</dbReference>
<evidence type="ECO:0000256" key="1">
    <source>
        <dbReference type="ARBA" id="ARBA00006484"/>
    </source>
</evidence>
<dbReference type="STRING" id="1834516.BL253_21685"/>
<dbReference type="RefSeq" id="WP_076819019.1">
    <property type="nucleotide sequence ID" value="NZ_MOMC01000045.1"/>
</dbReference>
<evidence type="ECO:0000256" key="2">
    <source>
        <dbReference type="ARBA" id="ARBA00023002"/>
    </source>
</evidence>
<keyword evidence="3" id="KW-0520">NAD</keyword>
<keyword evidence="2" id="KW-0560">Oxidoreductase</keyword>
<dbReference type="PANTHER" id="PTHR42760:SF133">
    <property type="entry name" value="3-OXOACYL-[ACYL-CARRIER-PROTEIN] REDUCTASE"/>
    <property type="match status" value="1"/>
</dbReference>
<evidence type="ECO:0000256" key="3">
    <source>
        <dbReference type="ARBA" id="ARBA00023027"/>
    </source>
</evidence>
<dbReference type="PRINTS" id="PR00081">
    <property type="entry name" value="GDHRDH"/>
</dbReference>
<gene>
    <name evidence="4" type="ORF">BL253_21685</name>
</gene>
<dbReference type="InterPro" id="IPR023985">
    <property type="entry name" value="SDR_subfam_1"/>
</dbReference>
<comment type="caution">
    <text evidence="4">The sequence shown here is derived from an EMBL/GenBank/DDBJ whole genome shotgun (WGS) entry which is preliminary data.</text>
</comment>
<dbReference type="Proteomes" id="UP000188929">
    <property type="component" value="Unassembled WGS sequence"/>
</dbReference>
<dbReference type="Gene3D" id="3.40.50.720">
    <property type="entry name" value="NAD(P)-binding Rossmann-like Domain"/>
    <property type="match status" value="1"/>
</dbReference>
<proteinExistence type="inferred from homology"/>
<evidence type="ECO:0000313" key="4">
    <source>
        <dbReference type="EMBL" id="ONH27508.1"/>
    </source>
</evidence>
<organism evidence="4 5">
    <name type="scientific">Pseudofrankia asymbiotica</name>
    <dbReference type="NCBI Taxonomy" id="1834516"/>
    <lineage>
        <taxon>Bacteria</taxon>
        <taxon>Bacillati</taxon>
        <taxon>Actinomycetota</taxon>
        <taxon>Actinomycetes</taxon>
        <taxon>Frankiales</taxon>
        <taxon>Frankiaceae</taxon>
        <taxon>Pseudofrankia</taxon>
    </lineage>
</organism>
<dbReference type="SUPFAM" id="SSF51735">
    <property type="entry name" value="NAD(P)-binding Rossmann-fold domains"/>
    <property type="match status" value="1"/>
</dbReference>
<keyword evidence="5" id="KW-1185">Reference proteome</keyword>
<name>A0A1V2I966_9ACTN</name>
<dbReference type="Pfam" id="PF13561">
    <property type="entry name" value="adh_short_C2"/>
    <property type="match status" value="1"/>
</dbReference>
<dbReference type="InterPro" id="IPR036291">
    <property type="entry name" value="NAD(P)-bd_dom_sf"/>
</dbReference>
<sequence>MGRFDGRVVFISGGARGQGRSHALRFASEGADVAIFDAPGQPGSIVYPLGTREELAETAKLVEDLGRRCVTIVADVRDPAQVDRAVTETVGELGRLDFCLANAAVLSKSPIARMTDNTWRDVIDINLTGVFNTLRAVLPTMVEQRFGRIVATSSLAGRTGQPYLGHYAAAKWGVIGLVKTLALEVAAQGITVNAVLPTSVDTPMILSREMLREMVPGENPTVADAAAAYGSSHAIPVPWVEAADISGAMAYLCSDDARYVTGETLSVTAGAMARNSA</sequence>